<proteinExistence type="predicted"/>
<comment type="caution">
    <text evidence="1">The sequence shown here is derived from an EMBL/GenBank/DDBJ whole genome shotgun (WGS) entry which is preliminary data.</text>
</comment>
<gene>
    <name evidence="1" type="ORF">PACLA_8A013543</name>
</gene>
<name>A0A6S7K3S7_PARCT</name>
<sequence>MATISSPEATSSLKVKNQFEVLSSEQEDEEEIYETKVKSSTFSQKEIAINNNITSKDPRSQNETKSSSDSPILIIGDSIIKHIDPKKISRKKTIKRTFPGKTAEQIKSEVESMEVEVLPSHIIVHAGTNDLSVQPPHNCVKNIENLALCIKKKFTDSRIAISSITVRNDLDLSKQISTANEELQKMCSKNGFDFIKNNNIDATCLNGGLLHLNSKGSAFLATNFIKFLRGNIPAAS</sequence>
<keyword evidence="2" id="KW-1185">Reference proteome</keyword>
<protein>
    <submittedName>
        <fullName evidence="1">Uncharacterized protein</fullName>
    </submittedName>
</protein>
<dbReference type="Gene3D" id="3.40.50.12690">
    <property type="match status" value="1"/>
</dbReference>
<accession>A0A6S7K3S7</accession>
<dbReference type="OrthoDB" id="10056446at2759"/>
<evidence type="ECO:0000313" key="2">
    <source>
        <dbReference type="Proteomes" id="UP001152795"/>
    </source>
</evidence>
<dbReference type="AlphaFoldDB" id="A0A6S7K3S7"/>
<dbReference type="SUPFAM" id="SSF52266">
    <property type="entry name" value="SGNH hydrolase"/>
    <property type="match status" value="1"/>
</dbReference>
<reference evidence="1" key="1">
    <citation type="submission" date="2020-04" db="EMBL/GenBank/DDBJ databases">
        <authorList>
            <person name="Alioto T."/>
            <person name="Alioto T."/>
            <person name="Gomez Garrido J."/>
        </authorList>
    </citation>
    <scope>NUCLEOTIDE SEQUENCE</scope>
    <source>
        <strain evidence="1">A484AB</strain>
    </source>
</reference>
<feature type="non-terminal residue" evidence="1">
    <location>
        <position position="236"/>
    </location>
</feature>
<organism evidence="1 2">
    <name type="scientific">Paramuricea clavata</name>
    <name type="common">Red gorgonian</name>
    <name type="synonym">Violescent sea-whip</name>
    <dbReference type="NCBI Taxonomy" id="317549"/>
    <lineage>
        <taxon>Eukaryota</taxon>
        <taxon>Metazoa</taxon>
        <taxon>Cnidaria</taxon>
        <taxon>Anthozoa</taxon>
        <taxon>Octocorallia</taxon>
        <taxon>Malacalcyonacea</taxon>
        <taxon>Plexauridae</taxon>
        <taxon>Paramuricea</taxon>
    </lineage>
</organism>
<dbReference type="Gene3D" id="3.40.50.12700">
    <property type="match status" value="1"/>
</dbReference>
<evidence type="ECO:0000313" key="1">
    <source>
        <dbReference type="EMBL" id="CAB4022551.1"/>
    </source>
</evidence>
<dbReference type="EMBL" id="CACRXK020012033">
    <property type="protein sequence ID" value="CAB4022551.1"/>
    <property type="molecule type" value="Genomic_DNA"/>
</dbReference>
<dbReference type="Proteomes" id="UP001152795">
    <property type="component" value="Unassembled WGS sequence"/>
</dbReference>